<evidence type="ECO:0000313" key="1">
    <source>
        <dbReference type="EMBL" id="KAI6653289.1"/>
    </source>
</evidence>
<evidence type="ECO:0000313" key="2">
    <source>
        <dbReference type="Proteomes" id="UP001165289"/>
    </source>
</evidence>
<proteinExistence type="predicted"/>
<dbReference type="EMBL" id="JAKMXF010000288">
    <property type="protein sequence ID" value="KAI6653289.1"/>
    <property type="molecule type" value="Genomic_DNA"/>
</dbReference>
<keyword evidence="2" id="KW-1185">Reference proteome</keyword>
<gene>
    <name evidence="1" type="ORF">LOD99_3813</name>
</gene>
<name>A0AAV7JXR9_9METZ</name>
<accession>A0AAV7JXR9</accession>
<dbReference type="Gene3D" id="3.20.20.190">
    <property type="entry name" value="Phosphatidylinositol (PI) phosphodiesterase"/>
    <property type="match status" value="1"/>
</dbReference>
<dbReference type="GO" id="GO:0008081">
    <property type="term" value="F:phosphoric diester hydrolase activity"/>
    <property type="evidence" value="ECO:0007669"/>
    <property type="project" value="InterPro"/>
</dbReference>
<dbReference type="GO" id="GO:0006629">
    <property type="term" value="P:lipid metabolic process"/>
    <property type="evidence" value="ECO:0007669"/>
    <property type="project" value="InterPro"/>
</dbReference>
<dbReference type="SUPFAM" id="SSF51695">
    <property type="entry name" value="PLC-like phosphodiesterases"/>
    <property type="match status" value="1"/>
</dbReference>
<comment type="caution">
    <text evidence="1">The sequence shown here is derived from an EMBL/GenBank/DDBJ whole genome shotgun (WGS) entry which is preliminary data.</text>
</comment>
<dbReference type="Proteomes" id="UP001165289">
    <property type="component" value="Unassembled WGS sequence"/>
</dbReference>
<sequence length="340" mass="38587">MAQSTDVSEYNPLLKSITPPIPIIPLYKSIIVTSDHYTKSLRKRLGEIEMRPQLDLTDATLHPYCLQSDVQVHNALYLGTKNSASNSLPAGEKKVTIGIYAQLQLGVRFLDFEVTTLNSELQIVCNGIPLMTGKKLFEILKRFVDEQNERHNKLGEKILLNFRECECKHFYLLPTLELLSDLIKELPPSYLVKREDITENLSEMDGVFIIFGPIDLNLALNGTHAMFNWGSNLLVKVQPRFNGDPSCILQWITHQKRDKFEAFPIPSPQYGNLVWLDISDPLYRGEASHEVGSMKDGGLLFPTEAARFNIISFGSLNSMEITLYMKCYRRQCKNISAVVC</sequence>
<reference evidence="1 2" key="1">
    <citation type="journal article" date="2023" name="BMC Biol.">
        <title>The compact genome of the sponge Oopsacas minuta (Hexactinellida) is lacking key metazoan core genes.</title>
        <authorList>
            <person name="Santini S."/>
            <person name="Schenkelaars Q."/>
            <person name="Jourda C."/>
            <person name="Duchesne M."/>
            <person name="Belahbib H."/>
            <person name="Rocher C."/>
            <person name="Selva M."/>
            <person name="Riesgo A."/>
            <person name="Vervoort M."/>
            <person name="Leys S.P."/>
            <person name="Kodjabachian L."/>
            <person name="Le Bivic A."/>
            <person name="Borchiellini C."/>
            <person name="Claverie J.M."/>
            <person name="Renard E."/>
        </authorList>
    </citation>
    <scope>NUCLEOTIDE SEQUENCE [LARGE SCALE GENOMIC DNA]</scope>
    <source>
        <strain evidence="1">SPO-2</strain>
    </source>
</reference>
<dbReference type="AlphaFoldDB" id="A0AAV7JXR9"/>
<dbReference type="InterPro" id="IPR017946">
    <property type="entry name" value="PLC-like_Pdiesterase_TIM-brl"/>
</dbReference>
<organism evidence="1 2">
    <name type="scientific">Oopsacas minuta</name>
    <dbReference type="NCBI Taxonomy" id="111878"/>
    <lineage>
        <taxon>Eukaryota</taxon>
        <taxon>Metazoa</taxon>
        <taxon>Porifera</taxon>
        <taxon>Hexactinellida</taxon>
        <taxon>Hexasterophora</taxon>
        <taxon>Lyssacinosida</taxon>
        <taxon>Leucopsacidae</taxon>
        <taxon>Oopsacas</taxon>
    </lineage>
</organism>
<protein>
    <submittedName>
        <fullName evidence="1">Uncharacterized protein</fullName>
    </submittedName>
</protein>